<feature type="compositionally biased region" description="Polar residues" evidence="1">
    <location>
        <begin position="11"/>
        <end position="25"/>
    </location>
</feature>
<accession>K1VZK1</accession>
<gene>
    <name evidence="2" type="ORF">A1Q2_03565</name>
</gene>
<evidence type="ECO:0000313" key="2">
    <source>
        <dbReference type="EMBL" id="EKD02203.1"/>
    </source>
</evidence>
<feature type="region of interest" description="Disordered" evidence="1">
    <location>
        <begin position="1"/>
        <end position="27"/>
    </location>
</feature>
<dbReference type="Proteomes" id="UP000006757">
    <property type="component" value="Unassembled WGS sequence"/>
</dbReference>
<feature type="compositionally biased region" description="Basic and acidic residues" evidence="1">
    <location>
        <begin position="50"/>
        <end position="63"/>
    </location>
</feature>
<proteinExistence type="predicted"/>
<sequence length="222" mass="23897">MPRCLAVSRASAKQAQSRTTNSATQPGHFAIPYLRELVMSQNPLMFRHQAEHKPASDSGERGCRATAGRCADRFQPKRKPSGRQERTREARSSWPGVSRHHGKRAPGLPLPTPGLPGPATFPLFALPPPSPSASSVHYKFCTSAQKGSRLHPPSSVPERFASKRFPLLLPSHVPSAARAGLLAGRTQPSSLFPLAPSLLSRCLSAQSSLRTSLPTLALVSSF</sequence>
<feature type="compositionally biased region" description="Basic and acidic residues" evidence="1">
    <location>
        <begin position="82"/>
        <end position="91"/>
    </location>
</feature>
<feature type="region of interest" description="Disordered" evidence="1">
    <location>
        <begin position="50"/>
        <end position="114"/>
    </location>
</feature>
<evidence type="ECO:0000256" key="1">
    <source>
        <dbReference type="SAM" id="MobiDB-lite"/>
    </source>
</evidence>
<evidence type="ECO:0000313" key="3">
    <source>
        <dbReference type="Proteomes" id="UP000006757"/>
    </source>
</evidence>
<dbReference type="AlphaFoldDB" id="K1VZK1"/>
<dbReference type="EMBL" id="AMBO01000296">
    <property type="protein sequence ID" value="EKD02203.1"/>
    <property type="molecule type" value="Genomic_DNA"/>
</dbReference>
<keyword evidence="3" id="KW-1185">Reference proteome</keyword>
<comment type="caution">
    <text evidence="2">The sequence shown here is derived from an EMBL/GenBank/DDBJ whole genome shotgun (WGS) entry which is preliminary data.</text>
</comment>
<protein>
    <submittedName>
        <fullName evidence="2">Uncharacterized protein</fullName>
    </submittedName>
</protein>
<reference evidence="2 3" key="1">
    <citation type="journal article" date="2012" name="Eukaryot. Cell">
        <title>Genome sequence of the Trichosporon asahii environmental strain CBS 8904.</title>
        <authorList>
            <person name="Yang R.Y."/>
            <person name="Li H.T."/>
            <person name="Zhu H."/>
            <person name="Zhou G.P."/>
            <person name="Wang M."/>
            <person name="Wang L."/>
        </authorList>
    </citation>
    <scope>NUCLEOTIDE SEQUENCE [LARGE SCALE GENOMIC DNA]</scope>
    <source>
        <strain evidence="2 3">CBS 8904</strain>
    </source>
</reference>
<dbReference type="InParanoid" id="K1VZK1"/>
<name>K1VZK1_TRIAC</name>
<dbReference type="HOGENOM" id="CLU_1246129_0_0_1"/>
<organism evidence="2 3">
    <name type="scientific">Trichosporon asahii var. asahii (strain CBS 8904)</name>
    <name type="common">Yeast</name>
    <dbReference type="NCBI Taxonomy" id="1220162"/>
    <lineage>
        <taxon>Eukaryota</taxon>
        <taxon>Fungi</taxon>
        <taxon>Dikarya</taxon>
        <taxon>Basidiomycota</taxon>
        <taxon>Agaricomycotina</taxon>
        <taxon>Tremellomycetes</taxon>
        <taxon>Trichosporonales</taxon>
        <taxon>Trichosporonaceae</taxon>
        <taxon>Trichosporon</taxon>
    </lineage>
</organism>